<accession>A0AAN4A5M3</accession>
<evidence type="ECO:0000313" key="2">
    <source>
        <dbReference type="EMBL" id="ELV3679413.1"/>
    </source>
</evidence>
<evidence type="ECO:0000256" key="1">
    <source>
        <dbReference type="SAM" id="MobiDB-lite"/>
    </source>
</evidence>
<feature type="region of interest" description="Disordered" evidence="1">
    <location>
        <begin position="148"/>
        <end position="167"/>
    </location>
</feature>
<dbReference type="RefSeq" id="WP_131445717.1">
    <property type="nucleotide sequence ID" value="NZ_JACOJU010000003.1"/>
</dbReference>
<dbReference type="Proteomes" id="UP001279522">
    <property type="component" value="Unassembled WGS sequence"/>
</dbReference>
<protein>
    <submittedName>
        <fullName evidence="2">Rha family transcriptional regulator</fullName>
    </submittedName>
</protein>
<evidence type="ECO:0000313" key="3">
    <source>
        <dbReference type="Proteomes" id="UP001279522"/>
    </source>
</evidence>
<comment type="caution">
    <text evidence="2">The sequence shown here is derived from an EMBL/GenBank/DDBJ whole genome shotgun (WGS) entry which is preliminary data.</text>
</comment>
<dbReference type="EMBL" id="ABOSXX010000006">
    <property type="protein sequence ID" value="ELV3679413.1"/>
    <property type="molecule type" value="Genomic_DNA"/>
</dbReference>
<sequence>MNKLNALSGQGLAQSEIDQAAISAPTMSSLEMVDYINANRKAKAESEGLLFPCKKYRKLEHRSFMKKVPKVLGDAAAKFFATDTYINGTGGVVERDICNFPKREACLMAMSYDYELQAQIFDYMTELERNINGDLVYTIQQMENIVSSARKASDEDSSDAGRRLRQRQDDLPLLDKAEKLVKDFRQFSFELIGGGKVGVSE</sequence>
<proteinExistence type="predicted"/>
<gene>
    <name evidence="2" type="ORF">SGX49_001823</name>
</gene>
<dbReference type="AlphaFoldDB" id="A0AAN4A5M3"/>
<name>A0AAN4A5M3_CITFR</name>
<feature type="compositionally biased region" description="Basic and acidic residues" evidence="1">
    <location>
        <begin position="151"/>
        <end position="167"/>
    </location>
</feature>
<organism evidence="2 3">
    <name type="scientific">Citrobacter freundii</name>
    <dbReference type="NCBI Taxonomy" id="546"/>
    <lineage>
        <taxon>Bacteria</taxon>
        <taxon>Pseudomonadati</taxon>
        <taxon>Pseudomonadota</taxon>
        <taxon>Gammaproteobacteria</taxon>
        <taxon>Enterobacterales</taxon>
        <taxon>Enterobacteriaceae</taxon>
        <taxon>Citrobacter</taxon>
        <taxon>Citrobacter freundii complex</taxon>
    </lineage>
</organism>
<reference evidence="2" key="1">
    <citation type="submission" date="2023-05" db="EMBL/GenBank/DDBJ databases">
        <authorList>
            <consortium name="Clinical and Environmental Microbiology Branch: Whole genome sequencing antimicrobial resistance pathogens in the healthcare setting"/>
        </authorList>
    </citation>
    <scope>NUCLEOTIDE SEQUENCE</scope>
    <source>
        <strain evidence="2">2023GN-00287</strain>
    </source>
</reference>